<keyword evidence="1" id="KW-0472">Membrane</keyword>
<dbReference type="EMBL" id="FQUU01000003">
    <property type="protein sequence ID" value="SHE73666.1"/>
    <property type="molecule type" value="Genomic_DNA"/>
</dbReference>
<keyword evidence="1" id="KW-1133">Transmembrane helix</keyword>
<feature type="transmembrane region" description="Helical" evidence="1">
    <location>
        <begin position="145"/>
        <end position="163"/>
    </location>
</feature>
<dbReference type="STRING" id="1121884.SAMN02745131_01011"/>
<proteinExistence type="predicted"/>
<dbReference type="Proteomes" id="UP000184048">
    <property type="component" value="Unassembled WGS sequence"/>
</dbReference>
<evidence type="ECO:0000256" key="1">
    <source>
        <dbReference type="SAM" id="Phobius"/>
    </source>
</evidence>
<accession>A0A1M4VXH2</accession>
<protein>
    <recommendedName>
        <fullName evidence="5">Oxygen tolerance</fullName>
    </recommendedName>
</protein>
<reference evidence="3 4" key="1">
    <citation type="submission" date="2016-11" db="EMBL/GenBank/DDBJ databases">
        <authorList>
            <person name="Jaros S."/>
            <person name="Januszkiewicz K."/>
            <person name="Wedrychowicz H."/>
        </authorList>
    </citation>
    <scope>NUCLEOTIDE SEQUENCE [LARGE SCALE GENOMIC DNA]</scope>
    <source>
        <strain evidence="3 4">DSM 18119</strain>
    </source>
</reference>
<keyword evidence="4" id="KW-1185">Reference proteome</keyword>
<name>A0A1M4VXH2_9BACT</name>
<dbReference type="AlphaFoldDB" id="A0A1M4VXH2"/>
<evidence type="ECO:0000256" key="2">
    <source>
        <dbReference type="SAM" id="SignalP"/>
    </source>
</evidence>
<dbReference type="OrthoDB" id="9807384at2"/>
<feature type="signal peptide" evidence="2">
    <location>
        <begin position="1"/>
        <end position="18"/>
    </location>
</feature>
<keyword evidence="2" id="KW-0732">Signal</keyword>
<sequence>MKKLILLIIHLTIFVAVAVSQTTPVSATVDKQKILIGEQVQVYLKAVLPGNIKFPWPVVDTLPHFEVLTRSKIDTQQTSMGLLLQQTITLTSWDSGRWMIPPVVFGHSKTKAIPMSVEYSPMEANQPYHDIKDIIDVPSPIESNWYWYLLGVAVLIALFMLFFPPSNEKKEKVVKPAEDPFKVSMELIGKLRSSDEPKILYTSLIDIFRNYLLQKKDIHSFSKTTDDLARQLGELRLNGSDQLIQVLQRSDMVKFARYQPMLTENEQAIEVIKKNIISIENSSNAV</sequence>
<gene>
    <name evidence="3" type="ORF">SAMN02745131_01011</name>
</gene>
<dbReference type="RefSeq" id="WP_072834142.1">
    <property type="nucleotide sequence ID" value="NZ_FQUU01000003.1"/>
</dbReference>
<organism evidence="3 4">
    <name type="scientific">Flavisolibacter ginsengisoli DSM 18119</name>
    <dbReference type="NCBI Taxonomy" id="1121884"/>
    <lineage>
        <taxon>Bacteria</taxon>
        <taxon>Pseudomonadati</taxon>
        <taxon>Bacteroidota</taxon>
        <taxon>Chitinophagia</taxon>
        <taxon>Chitinophagales</taxon>
        <taxon>Chitinophagaceae</taxon>
        <taxon>Flavisolibacter</taxon>
    </lineage>
</organism>
<feature type="chain" id="PRO_5013359086" description="Oxygen tolerance" evidence="2">
    <location>
        <begin position="19"/>
        <end position="286"/>
    </location>
</feature>
<evidence type="ECO:0000313" key="3">
    <source>
        <dbReference type="EMBL" id="SHE73666.1"/>
    </source>
</evidence>
<evidence type="ECO:0008006" key="5">
    <source>
        <dbReference type="Google" id="ProtNLM"/>
    </source>
</evidence>
<keyword evidence="1" id="KW-0812">Transmembrane</keyword>
<evidence type="ECO:0000313" key="4">
    <source>
        <dbReference type="Proteomes" id="UP000184048"/>
    </source>
</evidence>